<evidence type="ECO:0000313" key="3">
    <source>
        <dbReference type="Proteomes" id="UP000315783"/>
    </source>
</evidence>
<organism evidence="2 3">
    <name type="scientific">Cordyceps javanica</name>
    <dbReference type="NCBI Taxonomy" id="43265"/>
    <lineage>
        <taxon>Eukaryota</taxon>
        <taxon>Fungi</taxon>
        <taxon>Dikarya</taxon>
        <taxon>Ascomycota</taxon>
        <taxon>Pezizomycotina</taxon>
        <taxon>Sordariomycetes</taxon>
        <taxon>Hypocreomycetidae</taxon>
        <taxon>Hypocreales</taxon>
        <taxon>Cordycipitaceae</taxon>
        <taxon>Cordyceps</taxon>
    </lineage>
</organism>
<evidence type="ECO:0000313" key="2">
    <source>
        <dbReference type="EMBL" id="TQV97121.1"/>
    </source>
</evidence>
<feature type="region of interest" description="Disordered" evidence="1">
    <location>
        <begin position="60"/>
        <end position="86"/>
    </location>
</feature>
<name>A0A545V5X5_9HYPO</name>
<keyword evidence="3" id="KW-1185">Reference proteome</keyword>
<dbReference type="EMBL" id="SPUK01000005">
    <property type="protein sequence ID" value="TQV97121.1"/>
    <property type="molecule type" value="Genomic_DNA"/>
</dbReference>
<dbReference type="Proteomes" id="UP000315783">
    <property type="component" value="Unassembled WGS sequence"/>
</dbReference>
<sequence>MPPFLLCHQLRWRTPRPRGGDELALLRRSHRRHPFNLCFFSGSGKKALASSCWLSSTSSLSIRSPDQLGPRPLSEKADRRRSPGHGRRLPAAFVIEFTPVLHCSSSTLPSSMPDRFKHHQPAAVPWGDSRCDAPVDNLHAKTWTLELLLQVHTLCSRTRPCNQDKCIVDFLISILHRINQIRRFNPSSHHLIIPLVPHQRLYEFLQTNTQLQR</sequence>
<gene>
    <name evidence="2" type="ORF">IF1G_04361</name>
</gene>
<accession>A0A545V5X5</accession>
<proteinExistence type="predicted"/>
<dbReference type="AlphaFoldDB" id="A0A545V5X5"/>
<evidence type="ECO:0000256" key="1">
    <source>
        <dbReference type="SAM" id="MobiDB-lite"/>
    </source>
</evidence>
<reference evidence="2 3" key="1">
    <citation type="journal article" date="2019" name="Appl. Microbiol. Biotechnol.">
        <title>Genome sequence of Isaria javanica and comparative genome analysis insights into family S53 peptidase evolution in fungal entomopathogens.</title>
        <authorList>
            <person name="Lin R."/>
            <person name="Zhang X."/>
            <person name="Xin B."/>
            <person name="Zou M."/>
            <person name="Gao Y."/>
            <person name="Qin F."/>
            <person name="Hu Q."/>
            <person name="Xie B."/>
            <person name="Cheng X."/>
        </authorList>
    </citation>
    <scope>NUCLEOTIDE SEQUENCE [LARGE SCALE GENOMIC DNA]</scope>
    <source>
        <strain evidence="2 3">IJ1G</strain>
    </source>
</reference>
<comment type="caution">
    <text evidence="2">The sequence shown here is derived from an EMBL/GenBank/DDBJ whole genome shotgun (WGS) entry which is preliminary data.</text>
</comment>
<protein>
    <submittedName>
        <fullName evidence="2">Uncharacterized protein</fullName>
    </submittedName>
</protein>